<dbReference type="AlphaFoldDB" id="X1F0A5"/>
<evidence type="ECO:0000313" key="1">
    <source>
        <dbReference type="EMBL" id="GAH22834.1"/>
    </source>
</evidence>
<feature type="non-terminal residue" evidence="1">
    <location>
        <position position="186"/>
    </location>
</feature>
<dbReference type="EMBL" id="BARU01001978">
    <property type="protein sequence ID" value="GAH22834.1"/>
    <property type="molecule type" value="Genomic_DNA"/>
</dbReference>
<name>X1F0A5_9ZZZZ</name>
<sequence>MGEVDPELKADTGEAFLIKDILIRDASEDYITARIEKSTVGYFRIKGPFGSHQAFRRGHAQHSHTIRVNDGSGVTVEHHAPIRDTANRDRNLMLASKVAPTGNVYDEVQALMWSGHHLNPTLLSYLGEKGIFKGFPVAEGETFTISGMNRANAITLIIYEIYDPADISPEMENGSKSNEYFFLNYG</sequence>
<comment type="caution">
    <text evidence="1">The sequence shown here is derived from an EMBL/GenBank/DDBJ whole genome shotgun (WGS) entry which is preliminary data.</text>
</comment>
<protein>
    <submittedName>
        <fullName evidence="1">Uncharacterized protein</fullName>
    </submittedName>
</protein>
<gene>
    <name evidence="1" type="ORF">S03H2_04872</name>
</gene>
<organism evidence="1">
    <name type="scientific">marine sediment metagenome</name>
    <dbReference type="NCBI Taxonomy" id="412755"/>
    <lineage>
        <taxon>unclassified sequences</taxon>
        <taxon>metagenomes</taxon>
        <taxon>ecological metagenomes</taxon>
    </lineage>
</organism>
<accession>X1F0A5</accession>
<reference evidence="1" key="1">
    <citation type="journal article" date="2014" name="Front. Microbiol.">
        <title>High frequency of phylogenetically diverse reductive dehalogenase-homologous genes in deep subseafloor sedimentary metagenomes.</title>
        <authorList>
            <person name="Kawai M."/>
            <person name="Futagami T."/>
            <person name="Toyoda A."/>
            <person name="Takaki Y."/>
            <person name="Nishi S."/>
            <person name="Hori S."/>
            <person name="Arai W."/>
            <person name="Tsubouchi T."/>
            <person name="Morono Y."/>
            <person name="Uchiyama I."/>
            <person name="Ito T."/>
            <person name="Fujiyama A."/>
            <person name="Inagaki F."/>
            <person name="Takami H."/>
        </authorList>
    </citation>
    <scope>NUCLEOTIDE SEQUENCE</scope>
    <source>
        <strain evidence="1">Expedition CK06-06</strain>
    </source>
</reference>
<proteinExistence type="predicted"/>